<proteinExistence type="predicted"/>
<gene>
    <name evidence="1" type="ordered locus">BATR1942_09755</name>
</gene>
<dbReference type="InterPro" id="IPR036977">
    <property type="entry name" value="DNA_primase_Znf_CHC2"/>
</dbReference>
<name>A0ABM5LYD2_BACA1</name>
<keyword evidence="2" id="KW-1185">Reference proteome</keyword>
<sequence length="317" mass="37150">MAVVIHEQELEVDVAEELEPYLDAFPKYRVRGNKLQSCSPFRAENKPSFAVNMEDGTWIDSGAYDEDWRKGNFVKLLSFLMGVTYDEARDYLLEKYRTIFSDMDNFKLDIWLPEIDKPYRTVSKEELEPFMYRNPYLTNRGITEKVQRAFKIGYDRDKQAIVICWFDKHGEIINLKFRSIRDKRFWYLDDGQPIKQHIFGLHFIFKLNLKRVFAVESETDALYLWSHGIPAIAFGSASMSKQQEKVLLNSPIEELVIATDNDNAGYRFRKDLEKRLMGKLDLSLMPIPYGLKDVNDIAPNRLKEATEKVERLTPSFL</sequence>
<dbReference type="SUPFAM" id="SSF56731">
    <property type="entry name" value="DNA primase core"/>
    <property type="match status" value="1"/>
</dbReference>
<organism evidence="1 2">
    <name type="scientific">Bacillus atrophaeus (strain 1942)</name>
    <dbReference type="NCBI Taxonomy" id="720555"/>
    <lineage>
        <taxon>Bacteria</taxon>
        <taxon>Bacillati</taxon>
        <taxon>Bacillota</taxon>
        <taxon>Bacilli</taxon>
        <taxon>Bacillales</taxon>
        <taxon>Bacillaceae</taxon>
        <taxon>Bacillus</taxon>
    </lineage>
</organism>
<dbReference type="PANTHER" id="PTHR30313">
    <property type="entry name" value="DNA PRIMASE"/>
    <property type="match status" value="1"/>
</dbReference>
<accession>A0ABM5LYD2</accession>
<dbReference type="Gene3D" id="3.90.580.10">
    <property type="entry name" value="Zinc finger, CHC2-type domain"/>
    <property type="match status" value="1"/>
</dbReference>
<evidence type="ECO:0000313" key="2">
    <source>
        <dbReference type="Proteomes" id="UP000006867"/>
    </source>
</evidence>
<protein>
    <submittedName>
        <fullName evidence="1">DNA primase</fullName>
    </submittedName>
</protein>
<dbReference type="InterPro" id="IPR050219">
    <property type="entry name" value="DnaG_primase"/>
</dbReference>
<reference evidence="1 2" key="1">
    <citation type="journal article" date="2011" name="Front. Microbiol.">
        <title>Genomic signatures of strain selection and enhancement in Bacillus atrophaeus var. globigii, a historical biowarfare simulant.</title>
        <authorList>
            <person name="Gibbons H.S."/>
            <person name="Broomall S.M."/>
            <person name="McNew L.A."/>
            <person name="Daligault H."/>
            <person name="Chapman C."/>
            <person name="Bruce D."/>
            <person name="Karavis M."/>
            <person name="Krepps M."/>
            <person name="McGregor P.A."/>
            <person name="Hong C."/>
            <person name="Park K.H."/>
            <person name="Akmal A."/>
            <person name="Feldman A."/>
            <person name="Lin J.S."/>
            <person name="Chang W.E."/>
            <person name="Higgs B.W."/>
            <person name="Demirev P."/>
            <person name="Lindquist J."/>
            <person name="Liem A."/>
            <person name="Fochler E."/>
            <person name="Read T.D."/>
            <person name="Tapia R."/>
            <person name="Johnson S."/>
            <person name="Bishop-Lilly K.A."/>
            <person name="Detter C."/>
            <person name="Han C."/>
            <person name="Sozhamannan S."/>
            <person name="Rosenzweig C.N."/>
            <person name="Skowronski E.W."/>
        </authorList>
    </citation>
    <scope>NUCLEOTIDE SEQUENCE [LARGE SCALE GENOMIC DNA]</scope>
    <source>
        <strain evidence="1 2">1942</strain>
    </source>
</reference>
<dbReference type="Pfam" id="PF13155">
    <property type="entry name" value="Toprim_2"/>
    <property type="match status" value="1"/>
</dbReference>
<dbReference type="Proteomes" id="UP000006867">
    <property type="component" value="Chromosome"/>
</dbReference>
<dbReference type="SUPFAM" id="SSF57783">
    <property type="entry name" value="Zinc beta-ribbon"/>
    <property type="match status" value="1"/>
</dbReference>
<dbReference type="PANTHER" id="PTHR30313:SF2">
    <property type="entry name" value="DNA PRIMASE"/>
    <property type="match status" value="1"/>
</dbReference>
<dbReference type="RefSeq" id="WP_004429575.1">
    <property type="nucleotide sequence ID" value="NC_014639.1"/>
</dbReference>
<dbReference type="Gene3D" id="3.40.1360.10">
    <property type="match status" value="1"/>
</dbReference>
<evidence type="ECO:0000313" key="1">
    <source>
        <dbReference type="EMBL" id="ADP32884.1"/>
    </source>
</evidence>
<dbReference type="EMBL" id="CP002207">
    <property type="protein sequence ID" value="ADP32884.1"/>
    <property type="molecule type" value="Genomic_DNA"/>
</dbReference>